<evidence type="ECO:0000313" key="2">
    <source>
        <dbReference type="EMBL" id="RCX18897.1"/>
    </source>
</evidence>
<dbReference type="NCBIfam" id="TIGR03936">
    <property type="entry name" value="sam_1_link_chp"/>
    <property type="match status" value="1"/>
</dbReference>
<comment type="caution">
    <text evidence="2">The sequence shown here is derived from an EMBL/GenBank/DDBJ whole genome shotgun (WGS) entry which is preliminary data.</text>
</comment>
<protein>
    <submittedName>
        <fullName evidence="2">Radical SAM-linked protein</fullName>
    </submittedName>
</protein>
<accession>A0A369BEJ9</accession>
<keyword evidence="3" id="KW-1185">Reference proteome</keyword>
<dbReference type="Pfam" id="PF10105">
    <property type="entry name" value="DUF2344"/>
    <property type="match status" value="1"/>
</dbReference>
<dbReference type="InterPro" id="IPR018768">
    <property type="entry name" value="DUF2344"/>
</dbReference>
<reference evidence="2 3" key="1">
    <citation type="submission" date="2018-07" db="EMBL/GenBank/DDBJ databases">
        <title>Genomic Encyclopedia of Type Strains, Phase IV (KMG-IV): sequencing the most valuable type-strain genomes for metagenomic binning, comparative biology and taxonomic classification.</title>
        <authorList>
            <person name="Goeker M."/>
        </authorList>
    </citation>
    <scope>NUCLEOTIDE SEQUENCE [LARGE SCALE GENOMIC DNA]</scope>
    <source>
        <strain evidence="2 3">DSM 27016</strain>
    </source>
</reference>
<evidence type="ECO:0000259" key="1">
    <source>
        <dbReference type="Pfam" id="PF10105"/>
    </source>
</evidence>
<evidence type="ECO:0000313" key="3">
    <source>
        <dbReference type="Proteomes" id="UP000253034"/>
    </source>
</evidence>
<feature type="domain" description="DUF2344" evidence="1">
    <location>
        <begin position="4"/>
        <end position="168"/>
    </location>
</feature>
<dbReference type="Proteomes" id="UP000253034">
    <property type="component" value="Unassembled WGS sequence"/>
</dbReference>
<name>A0A369BEJ9_9FIRM</name>
<proteinExistence type="predicted"/>
<dbReference type="EMBL" id="QPJT01000004">
    <property type="protein sequence ID" value="RCX18897.1"/>
    <property type="molecule type" value="Genomic_DNA"/>
</dbReference>
<organism evidence="2 3">
    <name type="scientific">Anaerobacterium chartisolvens</name>
    <dbReference type="NCBI Taxonomy" id="1297424"/>
    <lineage>
        <taxon>Bacteria</taxon>
        <taxon>Bacillati</taxon>
        <taxon>Bacillota</taxon>
        <taxon>Clostridia</taxon>
        <taxon>Eubacteriales</taxon>
        <taxon>Oscillospiraceae</taxon>
        <taxon>Anaerobacterium</taxon>
    </lineage>
</organism>
<sequence length="279" mass="30888">MSVIRAKFIRGEEIKYISHLDLMKAFERAIRRAEIPIAYSQGFNPHPHMVFGLPLSVGVTSQAEYGDFELSQPMNAGEFMGTLNKELPPWLKIIEAGEKRSGNNIMASIAAACYDILLSSELKTSRAFIEDKITELLMKPEITVKKTSKRGIREVDIRPMIHRVSFKELNGDNCEQRKDGGLCVGGEPPVSDSGLWLKKYIDGLSDPKLLEPSWPVENIFCLSVLLSAGSSQNLKPEIFADAFLELLGQRGGLVKIHRTELFTSLGGNLASPLDNGVIE</sequence>
<gene>
    <name evidence="2" type="ORF">DFR58_104168</name>
</gene>
<dbReference type="AlphaFoldDB" id="A0A369BEJ9"/>